<protein>
    <submittedName>
        <fullName evidence="2">HNHc domain containing protein</fullName>
    </submittedName>
</protein>
<reference evidence="2" key="1">
    <citation type="submission" date="2020-04" db="EMBL/GenBank/DDBJ databases">
        <authorList>
            <person name="Chiriac C."/>
            <person name="Salcher M."/>
            <person name="Ghai R."/>
            <person name="Kavagutti S V."/>
        </authorList>
    </citation>
    <scope>NUCLEOTIDE SEQUENCE</scope>
</reference>
<evidence type="ECO:0000259" key="1">
    <source>
        <dbReference type="Pfam" id="PF13395"/>
    </source>
</evidence>
<gene>
    <name evidence="2" type="ORF">UFOVP136_64</name>
</gene>
<organism evidence="2">
    <name type="scientific">uncultured Caudovirales phage</name>
    <dbReference type="NCBI Taxonomy" id="2100421"/>
    <lineage>
        <taxon>Viruses</taxon>
        <taxon>Duplodnaviria</taxon>
        <taxon>Heunggongvirae</taxon>
        <taxon>Uroviricota</taxon>
        <taxon>Caudoviricetes</taxon>
        <taxon>Peduoviridae</taxon>
        <taxon>Maltschvirus</taxon>
        <taxon>Maltschvirus maltsch</taxon>
    </lineage>
</organism>
<dbReference type="InterPro" id="IPR003615">
    <property type="entry name" value="HNH_nuc"/>
</dbReference>
<accession>A0A6J5LDV5</accession>
<dbReference type="Pfam" id="PF13395">
    <property type="entry name" value="HNH_4"/>
    <property type="match status" value="1"/>
</dbReference>
<evidence type="ECO:0000313" key="2">
    <source>
        <dbReference type="EMBL" id="CAB4132175.1"/>
    </source>
</evidence>
<dbReference type="EMBL" id="LR796257">
    <property type="protein sequence ID" value="CAB4132175.1"/>
    <property type="molecule type" value="Genomic_DNA"/>
</dbReference>
<dbReference type="Gene3D" id="1.10.30.50">
    <property type="match status" value="1"/>
</dbReference>
<proteinExistence type="predicted"/>
<sequence length="141" mass="16472">MFKQIAKKKAQNFRMNCLARAKKLGIERDQVPMPNDFYLFLLTYEDSLINYRNRLYLTCEYTGERVALKDIELDHKDPVSRGGSFKIWNLCVTSAKINQQKGNMNSMEFARLQDLLNDFDDDAKKDVLARLRAGSSRFIKH</sequence>
<name>A0A6J5LDV5_9CAUD</name>
<feature type="domain" description="HNH nuclease" evidence="1">
    <location>
        <begin position="59"/>
        <end position="104"/>
    </location>
</feature>
<dbReference type="CDD" id="cd00085">
    <property type="entry name" value="HNHc"/>
    <property type="match status" value="1"/>
</dbReference>